<protein>
    <submittedName>
        <fullName evidence="1">Uncharacterized protein</fullName>
    </submittedName>
</protein>
<organism evidence="1 2">
    <name type="scientific">Moritella yayanosii</name>
    <dbReference type="NCBI Taxonomy" id="69539"/>
    <lineage>
        <taxon>Bacteria</taxon>
        <taxon>Pseudomonadati</taxon>
        <taxon>Pseudomonadota</taxon>
        <taxon>Gammaproteobacteria</taxon>
        <taxon>Alteromonadales</taxon>
        <taxon>Moritellaceae</taxon>
        <taxon>Moritella</taxon>
    </lineage>
</organism>
<proteinExistence type="predicted"/>
<keyword evidence="2" id="KW-1185">Reference proteome</keyword>
<accession>A0A330LPJ5</accession>
<dbReference type="KEGG" id="mya:MORIYA_1290"/>
<dbReference type="AlphaFoldDB" id="A0A330LPJ5"/>
<gene>
    <name evidence="1" type="ORF">MORIYA_1290</name>
</gene>
<reference evidence="2" key="1">
    <citation type="submission" date="2018-05" db="EMBL/GenBank/DDBJ databases">
        <authorList>
            <person name="Cea G.-C."/>
            <person name="William W."/>
        </authorList>
    </citation>
    <scope>NUCLEOTIDE SEQUENCE [LARGE SCALE GENOMIC DNA]</scope>
    <source>
        <strain evidence="2">DB21MT 5</strain>
    </source>
</reference>
<dbReference type="Proteomes" id="UP000250163">
    <property type="component" value="Chromosome MORIYA"/>
</dbReference>
<evidence type="ECO:0000313" key="1">
    <source>
        <dbReference type="EMBL" id="SQD77768.1"/>
    </source>
</evidence>
<dbReference type="EMBL" id="LS483250">
    <property type="protein sequence ID" value="SQD77768.1"/>
    <property type="molecule type" value="Genomic_DNA"/>
</dbReference>
<evidence type="ECO:0000313" key="2">
    <source>
        <dbReference type="Proteomes" id="UP000250163"/>
    </source>
</evidence>
<sequence>MTNNTQKNNDDDDLNGTLALDSTYNAKQYPFNFLVTLYYFALT</sequence>
<name>A0A330LPJ5_9GAMM</name>